<name>A0A1L3ZD25_RHILE</name>
<dbReference type="EMBL" id="CP018228">
    <property type="protein sequence ID" value="API53488.1"/>
    <property type="molecule type" value="Genomic_DNA"/>
</dbReference>
<dbReference type="RefSeq" id="WP_072639807.1">
    <property type="nucleotide sequence ID" value="NZ_CP018228.1"/>
</dbReference>
<reference evidence="1 2" key="1">
    <citation type="submission" date="2016-11" db="EMBL/GenBank/DDBJ databases">
        <title>Rhizobium leguminosarum bv. viciae strain Vaf12 isolated from Vavilovia formosa root nodules from Russia, Dagestan.</title>
        <authorList>
            <person name="Kimeklis A."/>
        </authorList>
    </citation>
    <scope>NUCLEOTIDE SEQUENCE [LARGE SCALE GENOMIC DNA]</scope>
    <source>
        <strain evidence="1 2">Vaf-108</strain>
    </source>
</reference>
<evidence type="ECO:0000313" key="2">
    <source>
        <dbReference type="Proteomes" id="UP000183050"/>
    </source>
</evidence>
<dbReference type="AlphaFoldDB" id="A0A1L3ZD25"/>
<proteinExistence type="predicted"/>
<evidence type="ECO:0008006" key="3">
    <source>
        <dbReference type="Google" id="ProtNLM"/>
    </source>
</evidence>
<protein>
    <recommendedName>
        <fullName evidence="3">DUF47 family protein</fullName>
    </recommendedName>
</protein>
<organism evidence="1 2">
    <name type="scientific">Rhizobium leguminosarum</name>
    <dbReference type="NCBI Taxonomy" id="384"/>
    <lineage>
        <taxon>Bacteria</taxon>
        <taxon>Pseudomonadati</taxon>
        <taxon>Pseudomonadota</taxon>
        <taxon>Alphaproteobacteria</taxon>
        <taxon>Hyphomicrobiales</taxon>
        <taxon>Rhizobiaceae</taxon>
        <taxon>Rhizobium/Agrobacterium group</taxon>
        <taxon>Rhizobium</taxon>
    </lineage>
</organism>
<gene>
    <name evidence="1" type="ORF">BMW22_19420</name>
</gene>
<evidence type="ECO:0000313" key="1">
    <source>
        <dbReference type="EMBL" id="API53488.1"/>
    </source>
</evidence>
<sequence length="100" mass="11194">MDAKYPNARGHFFSAVRTLATSSESIQTRLIEANDSILAVTLDEFESDIELKIKFARILDLLAVDRDDIEVAAIENAAHMSDVDAVKLAELICEFFYELV</sequence>
<dbReference type="Proteomes" id="UP000183050">
    <property type="component" value="Chromosome"/>
</dbReference>
<accession>A0A1L3ZD25</accession>